<feature type="transmembrane region" description="Helical" evidence="1">
    <location>
        <begin position="6"/>
        <end position="31"/>
    </location>
</feature>
<gene>
    <name evidence="2" type="ORF">CU098_007265</name>
</gene>
<evidence type="ECO:0000256" key="1">
    <source>
        <dbReference type="SAM" id="Phobius"/>
    </source>
</evidence>
<feature type="transmembrane region" description="Helical" evidence="1">
    <location>
        <begin position="506"/>
        <end position="528"/>
    </location>
</feature>
<comment type="caution">
    <text evidence="2">The sequence shown here is derived from an EMBL/GenBank/DDBJ whole genome shotgun (WGS) entry which is preliminary data.</text>
</comment>
<feature type="transmembrane region" description="Helical" evidence="1">
    <location>
        <begin position="73"/>
        <end position="92"/>
    </location>
</feature>
<keyword evidence="1" id="KW-0472">Membrane</keyword>
<keyword evidence="1" id="KW-1133">Transmembrane helix</keyword>
<sequence length="618" mass="68486">MFVSEAVSTAIFTITRLLYDATLGVLALILFSKLPGGSSTKFWYEQPDLVGKLTSLFQPSGPTGRQGVKSTNAVGVLCLFLALALNILPTILSKLSPIRTIEIPGETNATLSPISRLFVPTLTDISLPQMSVPSTSKLATTKFLCSYIKNGCTDAKNNTIASIIWDPVEIRPLSIFHNASDTDDGDVSSLLVSFNDTFATSTTPQQYLQLAKNTFGAQLNYTAALSFNHWLNNNLTGFYTHAQTTQDTSLTSSKYDLLHGDQFTPLNTPDLSDLLRQGRRKGEGIPTQGAIDRAERWSAIHRTATLSSVLWQSVNAHAGESGSDWQTACFFCQLIGIQNNSSYVDQEYRLSTVLCLVEANATSGGISYWCLHTFSQLWNVYHEHNPYAFFGSYDDSAWGTEQVSSQSSTPFPFFPPPTHLTTNRTYIPIVPIFEIRSKDQCDAEWDYHTQTIQAWITHCADNNMGQVSIANLSQIALNIWQLSSTITVGGFLVTAQYFTHEVGIDIGLAVQVVIGVGIVLCLFGQIILHTMISPLHRQSLYETIRVMAPSYKDPYSLQKVLFHMAPTNTLQLVDSNFDKRICYLKLDNDIIVTLPEEQASLDDTDSQNWSKRQLLGNF</sequence>
<keyword evidence="3" id="KW-1185">Reference proteome</keyword>
<organism evidence="2 3">
    <name type="scientific">Rhizopus stolonifer</name>
    <name type="common">Rhizopus nigricans</name>
    <dbReference type="NCBI Taxonomy" id="4846"/>
    <lineage>
        <taxon>Eukaryota</taxon>
        <taxon>Fungi</taxon>
        <taxon>Fungi incertae sedis</taxon>
        <taxon>Mucoromycota</taxon>
        <taxon>Mucoromycotina</taxon>
        <taxon>Mucoromycetes</taxon>
        <taxon>Mucorales</taxon>
        <taxon>Mucorineae</taxon>
        <taxon>Rhizopodaceae</taxon>
        <taxon>Rhizopus</taxon>
    </lineage>
</organism>
<keyword evidence="1" id="KW-0812">Transmembrane</keyword>
<dbReference type="AlphaFoldDB" id="A0A367KST5"/>
<reference evidence="2 3" key="1">
    <citation type="journal article" date="2018" name="G3 (Bethesda)">
        <title>Phylogenetic and Phylogenomic Definition of Rhizopus Species.</title>
        <authorList>
            <person name="Gryganskyi A.P."/>
            <person name="Golan J."/>
            <person name="Dolatabadi S."/>
            <person name="Mondo S."/>
            <person name="Robb S."/>
            <person name="Idnurm A."/>
            <person name="Muszewska A."/>
            <person name="Steczkiewicz K."/>
            <person name="Masonjones S."/>
            <person name="Liao H.L."/>
            <person name="Gajdeczka M.T."/>
            <person name="Anike F."/>
            <person name="Vuek A."/>
            <person name="Anishchenko I.M."/>
            <person name="Voigt K."/>
            <person name="de Hoog G.S."/>
            <person name="Smith M.E."/>
            <person name="Heitman J."/>
            <person name="Vilgalys R."/>
            <person name="Stajich J.E."/>
        </authorList>
    </citation>
    <scope>NUCLEOTIDE SEQUENCE [LARGE SCALE GENOMIC DNA]</scope>
    <source>
        <strain evidence="2 3">LSU 92-RS-03</strain>
    </source>
</reference>
<name>A0A367KST5_RHIST</name>
<protein>
    <submittedName>
        <fullName evidence="2">Uncharacterized protein</fullName>
    </submittedName>
</protein>
<evidence type="ECO:0000313" key="3">
    <source>
        <dbReference type="Proteomes" id="UP000253551"/>
    </source>
</evidence>
<proteinExistence type="predicted"/>
<evidence type="ECO:0000313" key="2">
    <source>
        <dbReference type="EMBL" id="RCI05251.1"/>
    </source>
</evidence>
<dbReference type="OrthoDB" id="2222642at2759"/>
<dbReference type="Proteomes" id="UP000253551">
    <property type="component" value="Unassembled WGS sequence"/>
</dbReference>
<accession>A0A367KST5</accession>
<dbReference type="EMBL" id="PJQM01000437">
    <property type="protein sequence ID" value="RCI05251.1"/>
    <property type="molecule type" value="Genomic_DNA"/>
</dbReference>